<dbReference type="InterPro" id="IPR037883">
    <property type="entry name" value="Knr4/Smi1-like_sf"/>
</dbReference>
<dbReference type="Proteomes" id="UP000294814">
    <property type="component" value="Unassembled WGS sequence"/>
</dbReference>
<dbReference type="SUPFAM" id="SSF160631">
    <property type="entry name" value="SMI1/KNR4-like"/>
    <property type="match status" value="1"/>
</dbReference>
<sequence>MEDKISITYKNLIKFSDSILSLGSPIIDNRIEEFENIIGYKLPKDFKWFIEKNNGFSLFGNEVNGLGEEFLNASLDKVYNFEHSEVENPIPKYFLPFSPDGYGNHYCLDFSRIENEICPIVFWQHDFKYENLTEVETCNDSFVDWVNEVLIEWTLEEYNYDGTEK</sequence>
<evidence type="ECO:0000259" key="1">
    <source>
        <dbReference type="SMART" id="SM00860"/>
    </source>
</evidence>
<proteinExistence type="predicted"/>
<reference evidence="2 3" key="1">
    <citation type="submission" date="2019-03" db="EMBL/GenBank/DDBJ databases">
        <title>Novel species of Flavobacterium.</title>
        <authorList>
            <person name="Liu Q."/>
            <person name="Xin Y.-H."/>
        </authorList>
    </citation>
    <scope>NUCLEOTIDE SEQUENCE [LARGE SCALE GENOMIC DNA]</scope>
    <source>
        <strain evidence="2 3">LB3P52</strain>
    </source>
</reference>
<dbReference type="SMART" id="SM00860">
    <property type="entry name" value="SMI1_KNR4"/>
    <property type="match status" value="1"/>
</dbReference>
<dbReference type="RefSeq" id="WP_131917494.1">
    <property type="nucleotide sequence ID" value="NZ_SMLG01000022.1"/>
</dbReference>
<accession>A0A4R5F1Z9</accession>
<dbReference type="Pfam" id="PF09346">
    <property type="entry name" value="SMI1_KNR4"/>
    <property type="match status" value="1"/>
</dbReference>
<evidence type="ECO:0000313" key="3">
    <source>
        <dbReference type="Proteomes" id="UP000294814"/>
    </source>
</evidence>
<keyword evidence="3" id="KW-1185">Reference proteome</keyword>
<name>A0A4R5F1Z9_9FLAO</name>
<dbReference type="EMBL" id="SMLG01000022">
    <property type="protein sequence ID" value="TDE41568.1"/>
    <property type="molecule type" value="Genomic_DNA"/>
</dbReference>
<organism evidence="2 3">
    <name type="scientific">Flavobacterium rhamnosiphilum</name>
    <dbReference type="NCBI Taxonomy" id="2541724"/>
    <lineage>
        <taxon>Bacteria</taxon>
        <taxon>Pseudomonadati</taxon>
        <taxon>Bacteroidota</taxon>
        <taxon>Flavobacteriia</taxon>
        <taxon>Flavobacteriales</taxon>
        <taxon>Flavobacteriaceae</taxon>
        <taxon>Flavobacterium</taxon>
    </lineage>
</organism>
<dbReference type="Gene3D" id="3.40.1580.10">
    <property type="entry name" value="SMI1/KNR4-like"/>
    <property type="match status" value="1"/>
</dbReference>
<dbReference type="InterPro" id="IPR018958">
    <property type="entry name" value="Knr4/Smi1-like_dom"/>
</dbReference>
<protein>
    <submittedName>
        <fullName evidence="2">SMI1/KNR4 family protein</fullName>
    </submittedName>
</protein>
<feature type="domain" description="Knr4/Smi1-like" evidence="1">
    <location>
        <begin position="25"/>
        <end position="148"/>
    </location>
</feature>
<dbReference type="OrthoDB" id="980721at2"/>
<dbReference type="AlphaFoldDB" id="A0A4R5F1Z9"/>
<evidence type="ECO:0000313" key="2">
    <source>
        <dbReference type="EMBL" id="TDE41568.1"/>
    </source>
</evidence>
<comment type="caution">
    <text evidence="2">The sequence shown here is derived from an EMBL/GenBank/DDBJ whole genome shotgun (WGS) entry which is preliminary data.</text>
</comment>
<gene>
    <name evidence="2" type="ORF">E0I26_16240</name>
</gene>